<dbReference type="InterPro" id="IPR032675">
    <property type="entry name" value="LRR_dom_sf"/>
</dbReference>
<dbReference type="Proteomes" id="UP000183832">
    <property type="component" value="Unassembled WGS sequence"/>
</dbReference>
<evidence type="ECO:0000256" key="1">
    <source>
        <dbReference type="ARBA" id="ARBA00022614"/>
    </source>
</evidence>
<dbReference type="Pfam" id="PF13855">
    <property type="entry name" value="LRR_8"/>
    <property type="match status" value="2"/>
</dbReference>
<keyword evidence="2" id="KW-0732">Signal</keyword>
<dbReference type="SMART" id="SM00369">
    <property type="entry name" value="LRR_TYP"/>
    <property type="match status" value="7"/>
</dbReference>
<gene>
    <name evidence="4" type="ORF">CLUMA_CG017477</name>
</gene>
<proteinExistence type="predicted"/>
<accession>A0A1J1IXE8</accession>
<sequence>MLNAIHDHLLKLNCKRDRTLWCENIGVIADEINYETKFALNGLESIEKSDVEELTFSWCRKGFDQSLEEFINVTSLQFSKSVLENLNSKIFQSLNQLEKLMLNRNSIKTVSPFPRLMNLKKLFLAYNEIEMITRETFVNLPAVILLTLEQNKIFYIDFEAFVENKHLEELNLNRNMLNWLHPEIFTHNRMLKEISLNYNLFETIPENIFSEIENLKVLRLHGNLLTTLSKDVFRQNKKLQWLELGDNRLKFINTNTFYNLSNLQLIDLSRNECMDEIFPTEMDFFHLLQLIKRNCHYLASVYFGFL</sequence>
<dbReference type="InterPro" id="IPR050467">
    <property type="entry name" value="LRFN"/>
</dbReference>
<name>A0A1J1IXE8_9DIPT</name>
<protein>
    <submittedName>
        <fullName evidence="4">CLUMA_CG017477, isoform A</fullName>
    </submittedName>
</protein>
<evidence type="ECO:0000313" key="4">
    <source>
        <dbReference type="EMBL" id="CRL04386.1"/>
    </source>
</evidence>
<dbReference type="PANTHER" id="PTHR45842">
    <property type="entry name" value="SYNAPTIC ADHESION-LIKE MOLECULE SALM"/>
    <property type="match status" value="1"/>
</dbReference>
<dbReference type="OrthoDB" id="7736698at2759"/>
<evidence type="ECO:0000256" key="3">
    <source>
        <dbReference type="ARBA" id="ARBA00022737"/>
    </source>
</evidence>
<dbReference type="SUPFAM" id="SSF52058">
    <property type="entry name" value="L domain-like"/>
    <property type="match status" value="1"/>
</dbReference>
<dbReference type="EMBL" id="CVRI01000063">
    <property type="protein sequence ID" value="CRL04386.1"/>
    <property type="molecule type" value="Genomic_DNA"/>
</dbReference>
<dbReference type="AlphaFoldDB" id="A0A1J1IXE8"/>
<evidence type="ECO:0000256" key="2">
    <source>
        <dbReference type="ARBA" id="ARBA00022729"/>
    </source>
</evidence>
<organism evidence="4 5">
    <name type="scientific">Clunio marinus</name>
    <dbReference type="NCBI Taxonomy" id="568069"/>
    <lineage>
        <taxon>Eukaryota</taxon>
        <taxon>Metazoa</taxon>
        <taxon>Ecdysozoa</taxon>
        <taxon>Arthropoda</taxon>
        <taxon>Hexapoda</taxon>
        <taxon>Insecta</taxon>
        <taxon>Pterygota</taxon>
        <taxon>Neoptera</taxon>
        <taxon>Endopterygota</taxon>
        <taxon>Diptera</taxon>
        <taxon>Nematocera</taxon>
        <taxon>Chironomoidea</taxon>
        <taxon>Chironomidae</taxon>
        <taxon>Clunio</taxon>
    </lineage>
</organism>
<keyword evidence="3" id="KW-0677">Repeat</keyword>
<evidence type="ECO:0000313" key="5">
    <source>
        <dbReference type="Proteomes" id="UP000183832"/>
    </source>
</evidence>
<reference evidence="4 5" key="1">
    <citation type="submission" date="2015-04" db="EMBL/GenBank/DDBJ databases">
        <authorList>
            <person name="Syromyatnikov M.Y."/>
            <person name="Popov V.N."/>
        </authorList>
    </citation>
    <scope>NUCLEOTIDE SEQUENCE [LARGE SCALE GENOMIC DNA]</scope>
</reference>
<keyword evidence="5" id="KW-1185">Reference proteome</keyword>
<dbReference type="InterPro" id="IPR003591">
    <property type="entry name" value="Leu-rich_rpt_typical-subtyp"/>
</dbReference>
<dbReference type="PROSITE" id="PS51450">
    <property type="entry name" value="LRR"/>
    <property type="match status" value="1"/>
</dbReference>
<dbReference type="STRING" id="568069.A0A1J1IXE8"/>
<keyword evidence="1" id="KW-0433">Leucine-rich repeat</keyword>
<dbReference type="InterPro" id="IPR001611">
    <property type="entry name" value="Leu-rich_rpt"/>
</dbReference>
<dbReference type="PANTHER" id="PTHR45842:SF25">
    <property type="entry name" value="CARBOXYPEPTIDASE N SUBUNIT 2-LIKE"/>
    <property type="match status" value="1"/>
</dbReference>
<dbReference type="Gene3D" id="3.80.10.10">
    <property type="entry name" value="Ribonuclease Inhibitor"/>
    <property type="match status" value="1"/>
</dbReference>